<dbReference type="OrthoDB" id="373498at2759"/>
<dbReference type="AlphaFoldDB" id="A0A9N8V842"/>
<protein>
    <submittedName>
        <fullName evidence="2">6960_t:CDS:1</fullName>
    </submittedName>
</protein>
<evidence type="ECO:0000256" key="1">
    <source>
        <dbReference type="SAM" id="MobiDB-lite"/>
    </source>
</evidence>
<dbReference type="PANTHER" id="PTHR35517:SF1">
    <property type="entry name" value="PROTEIN ARGININE N-METHYLTRANSFERASE SFM1"/>
    <property type="match status" value="1"/>
</dbReference>
<keyword evidence="3" id="KW-1185">Reference proteome</keyword>
<dbReference type="Proteomes" id="UP000789706">
    <property type="component" value="Unassembled WGS sequence"/>
</dbReference>
<dbReference type="PANTHER" id="PTHR35517">
    <property type="entry name" value="PROTEIN ARGININE N-METHYLTRANSFERASE SFM1"/>
    <property type="match status" value="1"/>
</dbReference>
<name>A0A9N8V842_9GLOM</name>
<dbReference type="InterPro" id="IPR007364">
    <property type="entry name" value="SFM1-like"/>
</dbReference>
<accession>A0A9N8V842</accession>
<organism evidence="2 3">
    <name type="scientific">Diversispora eburnea</name>
    <dbReference type="NCBI Taxonomy" id="1213867"/>
    <lineage>
        <taxon>Eukaryota</taxon>
        <taxon>Fungi</taxon>
        <taxon>Fungi incertae sedis</taxon>
        <taxon>Mucoromycota</taxon>
        <taxon>Glomeromycotina</taxon>
        <taxon>Glomeromycetes</taxon>
        <taxon>Diversisporales</taxon>
        <taxon>Diversisporaceae</taxon>
        <taxon>Diversispora</taxon>
    </lineage>
</organism>
<evidence type="ECO:0000313" key="3">
    <source>
        <dbReference type="Proteomes" id="UP000789706"/>
    </source>
</evidence>
<comment type="caution">
    <text evidence="2">The sequence shown here is derived from an EMBL/GenBank/DDBJ whole genome shotgun (WGS) entry which is preliminary data.</text>
</comment>
<dbReference type="Pfam" id="PF04252">
    <property type="entry name" value="SFM1-like"/>
    <property type="match status" value="1"/>
</dbReference>
<feature type="region of interest" description="Disordered" evidence="1">
    <location>
        <begin position="1"/>
        <end position="89"/>
    </location>
</feature>
<dbReference type="GO" id="GO:0035241">
    <property type="term" value="F:protein-arginine omega-N monomethyltransferase activity"/>
    <property type="evidence" value="ECO:0007669"/>
    <property type="project" value="TreeGrafter"/>
</dbReference>
<sequence>MSEPNPNKQLNRDSYQPLNVKGLNITAEAKAKGEGTSDTLQRGGLGKKHEEKELGLGDIPRNRGKKMREEKEFEEVREEVNPNSNKLLEPPDGELFEYFLFGGILDRTSELRNLNFQTRNLGNLQMTTDTAIHVTKRIVEDKGDAI</sequence>
<proteinExistence type="predicted"/>
<dbReference type="EMBL" id="CAJVPK010000064">
    <property type="protein sequence ID" value="CAG8441073.1"/>
    <property type="molecule type" value="Genomic_DNA"/>
</dbReference>
<evidence type="ECO:0000313" key="2">
    <source>
        <dbReference type="EMBL" id="CAG8441073.1"/>
    </source>
</evidence>
<gene>
    <name evidence="2" type="ORF">DEBURN_LOCUS1444</name>
</gene>
<reference evidence="2" key="1">
    <citation type="submission" date="2021-06" db="EMBL/GenBank/DDBJ databases">
        <authorList>
            <person name="Kallberg Y."/>
            <person name="Tangrot J."/>
            <person name="Rosling A."/>
        </authorList>
    </citation>
    <scope>NUCLEOTIDE SEQUENCE</scope>
    <source>
        <strain evidence="2">AZ414A</strain>
    </source>
</reference>
<feature type="compositionally biased region" description="Polar residues" evidence="1">
    <location>
        <begin position="1"/>
        <end position="17"/>
    </location>
</feature>